<proteinExistence type="inferred from homology"/>
<dbReference type="GO" id="GO:0005634">
    <property type="term" value="C:nucleus"/>
    <property type="evidence" value="ECO:0007669"/>
    <property type="project" value="UniProtKB-SubCell"/>
</dbReference>
<dbReference type="Pfam" id="PF04873">
    <property type="entry name" value="EIN3_DNA-bd"/>
    <property type="match status" value="1"/>
</dbReference>
<dbReference type="AlphaFoldDB" id="A0A426ZF32"/>
<comment type="similarity">
    <text evidence="2">Belongs to the EIN3 family.</text>
</comment>
<gene>
    <name evidence="7" type="ORF">B296_00011990</name>
</gene>
<dbReference type="InterPro" id="IPR047091">
    <property type="entry name" value="EIN3-like_DNA-bd"/>
</dbReference>
<feature type="compositionally biased region" description="Basic and acidic residues" evidence="5">
    <location>
        <begin position="63"/>
        <end position="82"/>
    </location>
</feature>
<dbReference type="GO" id="GO:0009873">
    <property type="term" value="P:ethylene-activated signaling pathway"/>
    <property type="evidence" value="ECO:0007669"/>
    <property type="project" value="UniProtKB-KW"/>
</dbReference>
<evidence type="ECO:0000256" key="4">
    <source>
        <dbReference type="ARBA" id="ARBA00023242"/>
    </source>
</evidence>
<protein>
    <recommendedName>
        <fullName evidence="6">Ethylene insensitive 3-like DNA-binding domain-containing protein</fullName>
    </recommendedName>
</protein>
<dbReference type="InterPro" id="IPR023278">
    <property type="entry name" value="Ethylene_insens-like_DNA-bd"/>
</dbReference>
<dbReference type="FunFam" id="1.10.3180.10:FF:000002">
    <property type="entry name" value="Ethylene insensitive 3-like 1"/>
    <property type="match status" value="1"/>
</dbReference>
<evidence type="ECO:0000256" key="5">
    <source>
        <dbReference type="SAM" id="MobiDB-lite"/>
    </source>
</evidence>
<dbReference type="EMBL" id="AMZH03006931">
    <property type="protein sequence ID" value="RRT62580.1"/>
    <property type="molecule type" value="Genomic_DNA"/>
</dbReference>
<evidence type="ECO:0000259" key="6">
    <source>
        <dbReference type="Pfam" id="PF04873"/>
    </source>
</evidence>
<comment type="caution">
    <text evidence="7">The sequence shown here is derived from an EMBL/GenBank/DDBJ whole genome shotgun (WGS) entry which is preliminary data.</text>
</comment>
<feature type="domain" description="Ethylene insensitive 3-like DNA-binding" evidence="6">
    <location>
        <begin position="41"/>
        <end position="156"/>
    </location>
</feature>
<keyword evidence="3" id="KW-0936">Ethylene signaling pathway</keyword>
<sequence>MDHLAIIAQELSGDASNFEVDGVKCNNLDDNDVSDEEIDSEELERRMWKDRIKLKRIKEREKLAAERAASERSKPKHTSDQARRKKMSRAQDGILKYMLKLMEVCNVRGFVYGIIPEKGKPVSGASDNIRAWWKEKVRFDKNGPAAIAKYEDREEPNSSSNEYDVDVLEDVSGSISSKDDEINLQVETQGCAGNITATSREDRLVENSNRHGLSKDKMTEQPKRKRPRGSAASVDKQMVATQSERMPEETRYAISDMNGAAMTTLAHHRSSVNHEPCMNPNATHQERDSRSQYLVASIPCVNVASENIYIGGQPLPYPGLGNSEPQNATTNDTGGNDGFYSSSGGFGILQDKRQHPMSITNHGIRSDKSIIPVENNLYENVMAQPNASSRTVTSDMDLFLGEPFYGEPDKLVDDSFGALPLDFIGIGSTDLIPDLGDILHDDDLMEYLGT</sequence>
<dbReference type="Proteomes" id="UP000287651">
    <property type="component" value="Unassembled WGS sequence"/>
</dbReference>
<feature type="region of interest" description="Disordered" evidence="5">
    <location>
        <begin position="63"/>
        <end position="87"/>
    </location>
</feature>
<reference evidence="7 8" key="1">
    <citation type="journal article" date="2014" name="Agronomy (Basel)">
        <title>A Draft Genome Sequence for Ensete ventricosum, the Drought-Tolerant Tree Against Hunger.</title>
        <authorList>
            <person name="Harrison J."/>
            <person name="Moore K.A."/>
            <person name="Paszkiewicz K."/>
            <person name="Jones T."/>
            <person name="Grant M."/>
            <person name="Ambacheew D."/>
            <person name="Muzemil S."/>
            <person name="Studholme D.J."/>
        </authorList>
    </citation>
    <scope>NUCLEOTIDE SEQUENCE [LARGE SCALE GENOMIC DNA]</scope>
</reference>
<evidence type="ECO:0000256" key="3">
    <source>
        <dbReference type="ARBA" id="ARBA00022745"/>
    </source>
</evidence>
<name>A0A426ZF32_ENSVE</name>
<organism evidence="7 8">
    <name type="scientific">Ensete ventricosum</name>
    <name type="common">Abyssinian banana</name>
    <name type="synonym">Musa ensete</name>
    <dbReference type="NCBI Taxonomy" id="4639"/>
    <lineage>
        <taxon>Eukaryota</taxon>
        <taxon>Viridiplantae</taxon>
        <taxon>Streptophyta</taxon>
        <taxon>Embryophyta</taxon>
        <taxon>Tracheophyta</taxon>
        <taxon>Spermatophyta</taxon>
        <taxon>Magnoliopsida</taxon>
        <taxon>Liliopsida</taxon>
        <taxon>Zingiberales</taxon>
        <taxon>Musaceae</taxon>
        <taxon>Ensete</taxon>
    </lineage>
</organism>
<evidence type="ECO:0000256" key="1">
    <source>
        <dbReference type="ARBA" id="ARBA00004123"/>
    </source>
</evidence>
<feature type="compositionally biased region" description="Basic and acidic residues" evidence="5">
    <location>
        <begin position="199"/>
        <end position="222"/>
    </location>
</feature>
<dbReference type="GO" id="GO:0003700">
    <property type="term" value="F:DNA-binding transcription factor activity"/>
    <property type="evidence" value="ECO:0007669"/>
    <property type="project" value="InterPro"/>
</dbReference>
<dbReference type="GO" id="GO:0003677">
    <property type="term" value="F:DNA binding"/>
    <property type="evidence" value="ECO:0007669"/>
    <property type="project" value="TreeGrafter"/>
</dbReference>
<evidence type="ECO:0000313" key="8">
    <source>
        <dbReference type="Proteomes" id="UP000287651"/>
    </source>
</evidence>
<comment type="subcellular location">
    <subcellularLocation>
        <location evidence="1">Nucleus</location>
    </subcellularLocation>
</comment>
<accession>A0A426ZF32</accession>
<feature type="region of interest" description="Disordered" evidence="5">
    <location>
        <begin position="193"/>
        <end position="246"/>
    </location>
</feature>
<dbReference type="InterPro" id="IPR006957">
    <property type="entry name" value="EIN3"/>
</dbReference>
<keyword evidence="4" id="KW-0539">Nucleus</keyword>
<evidence type="ECO:0000313" key="7">
    <source>
        <dbReference type="EMBL" id="RRT62580.1"/>
    </source>
</evidence>
<dbReference type="PANTHER" id="PTHR33305">
    <property type="entry name" value="ETHYLENE INSENSITIVE 3-LIKE 2 PROTEIN"/>
    <property type="match status" value="1"/>
</dbReference>
<dbReference type="Gene3D" id="1.10.3180.10">
    <property type="entry name" value="DNA-binding domain of EIN3-like"/>
    <property type="match status" value="1"/>
</dbReference>
<evidence type="ECO:0000256" key="2">
    <source>
        <dbReference type="ARBA" id="ARBA00009416"/>
    </source>
</evidence>
<dbReference type="PANTHER" id="PTHR33305:SF48">
    <property type="entry name" value="OS08G0508700 PROTEIN"/>
    <property type="match status" value="1"/>
</dbReference>